<accession>A0A937RQ35</accession>
<dbReference type="Pfam" id="PF00005">
    <property type="entry name" value="ABC_tran"/>
    <property type="match status" value="1"/>
</dbReference>
<dbReference type="InterPro" id="IPR003593">
    <property type="entry name" value="AAA+_ATPase"/>
</dbReference>
<name>A0A937RQ35_9ACTN</name>
<proteinExistence type="predicted"/>
<feature type="transmembrane region" description="Helical" evidence="7">
    <location>
        <begin position="27"/>
        <end position="53"/>
    </location>
</feature>
<dbReference type="AlphaFoldDB" id="A0A937RQ35"/>
<dbReference type="RefSeq" id="WP_203004222.1">
    <property type="nucleotide sequence ID" value="NZ_JADWYU010000144.1"/>
</dbReference>
<keyword evidence="5 7" id="KW-1133">Transmembrane helix</keyword>
<evidence type="ECO:0000313" key="10">
    <source>
        <dbReference type="EMBL" id="MBL7632920.1"/>
    </source>
</evidence>
<dbReference type="FunFam" id="3.40.50.300:FF:000218">
    <property type="entry name" value="Multidrug ABC transporter ATP-binding protein"/>
    <property type="match status" value="1"/>
</dbReference>
<keyword evidence="3" id="KW-0547">Nucleotide-binding</keyword>
<comment type="subcellular location">
    <subcellularLocation>
        <location evidence="1">Cell membrane</location>
        <topology evidence="1">Multi-pass membrane protein</topology>
    </subcellularLocation>
</comment>
<dbReference type="Gene3D" id="3.40.50.300">
    <property type="entry name" value="P-loop containing nucleotide triphosphate hydrolases"/>
    <property type="match status" value="1"/>
</dbReference>
<evidence type="ECO:0000256" key="1">
    <source>
        <dbReference type="ARBA" id="ARBA00004651"/>
    </source>
</evidence>
<dbReference type="SMART" id="SM00382">
    <property type="entry name" value="AAA"/>
    <property type="match status" value="1"/>
</dbReference>
<evidence type="ECO:0000256" key="2">
    <source>
        <dbReference type="ARBA" id="ARBA00022692"/>
    </source>
</evidence>
<dbReference type="GO" id="GO:0016887">
    <property type="term" value="F:ATP hydrolysis activity"/>
    <property type="evidence" value="ECO:0007669"/>
    <property type="project" value="InterPro"/>
</dbReference>
<feature type="transmembrane region" description="Helical" evidence="7">
    <location>
        <begin position="289"/>
        <end position="307"/>
    </location>
</feature>
<dbReference type="PANTHER" id="PTHR43394:SF1">
    <property type="entry name" value="ATP-BINDING CASSETTE SUB-FAMILY B MEMBER 10, MITOCHONDRIAL"/>
    <property type="match status" value="1"/>
</dbReference>
<dbReference type="SUPFAM" id="SSF52540">
    <property type="entry name" value="P-loop containing nucleoside triphosphate hydrolases"/>
    <property type="match status" value="1"/>
</dbReference>
<keyword evidence="11" id="KW-1185">Reference proteome</keyword>
<dbReference type="InterPro" id="IPR011527">
    <property type="entry name" value="ABC1_TM_dom"/>
</dbReference>
<dbReference type="InterPro" id="IPR036640">
    <property type="entry name" value="ABC1_TM_sf"/>
</dbReference>
<dbReference type="Pfam" id="PF00664">
    <property type="entry name" value="ABC_membrane"/>
    <property type="match status" value="1"/>
</dbReference>
<sequence>MDKATRRARHAGLRSYLRFTATFRRPLALVIALFVVADVLIAIIPLFIGRFVATLDSNPIPHDDVVFYTAALIACSVGHDLFWRGAELFYMKLLNPRGFDYQNLLFRRVVHQEYPFFADRATGKIGGYVRTLGQEYRDFLDNTCFNYVELVVRLPSIVIIMFAVNVPTGLLFTGAIALLFLIGRYTARRSAKEEKGFTDVNADMESYILDVVANFVSVKSFRRERVEHTLVVERRHAVVKAANRSMFWAIVFWGSMSLVVRYLIWPTAILLNLYLFLHGRLTIGELTTFLAALVIFSDYIWAMIWEFSQLNLRLARVEEAYGYLFGDREILDPKNFPDADAPGPEEIPAQAAIGVAATRPRDDGGGIGGGPLGSLELRGITFAYPDNSAVRVLDGVTLTLAPHEKVGIVGRSGSGKTTLLKLLLGYYPLPLGMIALDGRPLPNRQLARAISYVPQDISLFHRSIRDNITYGALEGIADEEVERAARRAHAHDFIVRAAKGYDTLVGERGIRLSTGQRQRIAIARAFLDHKPLLVLDEATSALDSESELLVQHALEELWRERTVIAVAHRLSTLLRMDRIVVLDAGRIVEQGSHEHLLDAEGHYYRLWQQQSGEMLVND</sequence>
<dbReference type="GO" id="GO:0005886">
    <property type="term" value="C:plasma membrane"/>
    <property type="evidence" value="ECO:0007669"/>
    <property type="project" value="UniProtKB-SubCell"/>
</dbReference>
<dbReference type="PROSITE" id="PS50893">
    <property type="entry name" value="ABC_TRANSPORTER_2"/>
    <property type="match status" value="1"/>
</dbReference>
<organism evidence="10 11">
    <name type="scientific">Frankia nepalensis</name>
    <dbReference type="NCBI Taxonomy" id="1836974"/>
    <lineage>
        <taxon>Bacteria</taxon>
        <taxon>Bacillati</taxon>
        <taxon>Actinomycetota</taxon>
        <taxon>Actinomycetes</taxon>
        <taxon>Frankiales</taxon>
        <taxon>Frankiaceae</taxon>
        <taxon>Frankia</taxon>
    </lineage>
</organism>
<evidence type="ECO:0000313" key="11">
    <source>
        <dbReference type="Proteomes" id="UP000604475"/>
    </source>
</evidence>
<keyword evidence="2 7" id="KW-0812">Transmembrane</keyword>
<dbReference type="GO" id="GO:0005524">
    <property type="term" value="F:ATP binding"/>
    <property type="evidence" value="ECO:0007669"/>
    <property type="project" value="UniProtKB-KW"/>
</dbReference>
<protein>
    <submittedName>
        <fullName evidence="10">ABC transporter ATP-binding protein</fullName>
    </submittedName>
</protein>
<evidence type="ECO:0000259" key="8">
    <source>
        <dbReference type="PROSITE" id="PS50893"/>
    </source>
</evidence>
<evidence type="ECO:0000256" key="6">
    <source>
        <dbReference type="ARBA" id="ARBA00023136"/>
    </source>
</evidence>
<feature type="transmembrane region" description="Helical" evidence="7">
    <location>
        <begin position="250"/>
        <end position="277"/>
    </location>
</feature>
<dbReference type="PROSITE" id="PS50929">
    <property type="entry name" value="ABC_TM1F"/>
    <property type="match status" value="1"/>
</dbReference>
<dbReference type="InterPro" id="IPR003439">
    <property type="entry name" value="ABC_transporter-like_ATP-bd"/>
</dbReference>
<evidence type="ECO:0000256" key="5">
    <source>
        <dbReference type="ARBA" id="ARBA00022989"/>
    </source>
</evidence>
<dbReference type="SUPFAM" id="SSF90123">
    <property type="entry name" value="ABC transporter transmembrane region"/>
    <property type="match status" value="1"/>
</dbReference>
<feature type="domain" description="ABC transmembrane type-1" evidence="9">
    <location>
        <begin position="28"/>
        <end position="312"/>
    </location>
</feature>
<feature type="domain" description="ABC transporter" evidence="8">
    <location>
        <begin position="375"/>
        <end position="609"/>
    </location>
</feature>
<evidence type="ECO:0000259" key="9">
    <source>
        <dbReference type="PROSITE" id="PS50929"/>
    </source>
</evidence>
<dbReference type="PANTHER" id="PTHR43394">
    <property type="entry name" value="ATP-DEPENDENT PERMEASE MDL1, MITOCHONDRIAL"/>
    <property type="match status" value="1"/>
</dbReference>
<dbReference type="Proteomes" id="UP000604475">
    <property type="component" value="Unassembled WGS sequence"/>
</dbReference>
<dbReference type="EMBL" id="JAEACQ010000357">
    <property type="protein sequence ID" value="MBL7632920.1"/>
    <property type="molecule type" value="Genomic_DNA"/>
</dbReference>
<keyword evidence="6 7" id="KW-0472">Membrane</keyword>
<feature type="transmembrane region" description="Helical" evidence="7">
    <location>
        <begin position="170"/>
        <end position="187"/>
    </location>
</feature>
<comment type="caution">
    <text evidence="10">The sequence shown here is derived from an EMBL/GenBank/DDBJ whole genome shotgun (WGS) entry which is preliminary data.</text>
</comment>
<dbReference type="GO" id="GO:0015421">
    <property type="term" value="F:ABC-type oligopeptide transporter activity"/>
    <property type="evidence" value="ECO:0007669"/>
    <property type="project" value="TreeGrafter"/>
</dbReference>
<evidence type="ECO:0000256" key="7">
    <source>
        <dbReference type="SAM" id="Phobius"/>
    </source>
</evidence>
<evidence type="ECO:0000256" key="3">
    <source>
        <dbReference type="ARBA" id="ARBA00022741"/>
    </source>
</evidence>
<evidence type="ECO:0000256" key="4">
    <source>
        <dbReference type="ARBA" id="ARBA00022840"/>
    </source>
</evidence>
<dbReference type="InterPro" id="IPR039421">
    <property type="entry name" value="Type_1_exporter"/>
</dbReference>
<gene>
    <name evidence="10" type="ORF">I7412_38360</name>
</gene>
<dbReference type="InterPro" id="IPR027417">
    <property type="entry name" value="P-loop_NTPase"/>
</dbReference>
<reference evidence="10" key="1">
    <citation type="submission" date="2020-12" db="EMBL/GenBank/DDBJ databases">
        <title>Genomic characterization of non-nitrogen-fixing Frankia strains.</title>
        <authorList>
            <person name="Carlos-Shanley C."/>
            <person name="Guerra T."/>
            <person name="Hahn D."/>
        </authorList>
    </citation>
    <scope>NUCLEOTIDE SEQUENCE</scope>
    <source>
        <strain evidence="10">CN6</strain>
    </source>
</reference>
<keyword evidence="4 10" id="KW-0067">ATP-binding</keyword>
<dbReference type="Gene3D" id="1.20.1560.10">
    <property type="entry name" value="ABC transporter type 1, transmembrane domain"/>
    <property type="match status" value="1"/>
</dbReference>